<dbReference type="CDD" id="cd00796">
    <property type="entry name" value="INT_Rci_Hp1_C"/>
    <property type="match status" value="1"/>
</dbReference>
<proteinExistence type="predicted"/>
<feature type="domain" description="Tyr recombinase" evidence="3">
    <location>
        <begin position="166"/>
        <end position="331"/>
    </location>
</feature>
<protein>
    <submittedName>
        <fullName evidence="4">Integrase</fullName>
    </submittedName>
</protein>
<reference evidence="4 5" key="1">
    <citation type="submission" date="2019-10" db="EMBL/GenBank/DDBJ databases">
        <authorList>
            <person name="Wang R."/>
        </authorList>
    </citation>
    <scope>NUCLEOTIDE SEQUENCE [LARGE SCALE GENOMIC DNA]</scope>
    <source>
        <strain evidence="4 5">ATCC 19377</strain>
    </source>
</reference>
<dbReference type="SUPFAM" id="SSF56349">
    <property type="entry name" value="DNA breaking-rejoining enzymes"/>
    <property type="match status" value="1"/>
</dbReference>
<dbReference type="Gene3D" id="1.10.443.10">
    <property type="entry name" value="Intergrase catalytic core"/>
    <property type="match status" value="1"/>
</dbReference>
<gene>
    <name evidence="4" type="primary">rci</name>
    <name evidence="4" type="ORF">GCD22_03647</name>
</gene>
<dbReference type="PANTHER" id="PTHR30349:SF94">
    <property type="entry name" value="INTEGRASE_RECOMBINASE HI_1414-RELATED"/>
    <property type="match status" value="1"/>
</dbReference>
<dbReference type="AlphaFoldDB" id="A0A5P9XUA5"/>
<dbReference type="Proteomes" id="UP000363590">
    <property type="component" value="Chromosome"/>
</dbReference>
<dbReference type="KEGG" id="atx:GCD22_03647"/>
<keyword evidence="1" id="KW-0229">DNA integration</keyword>
<dbReference type="InterPro" id="IPR011010">
    <property type="entry name" value="DNA_brk_join_enz"/>
</dbReference>
<dbReference type="GeneID" id="60697832"/>
<dbReference type="Pfam" id="PF00589">
    <property type="entry name" value="Phage_integrase"/>
    <property type="match status" value="1"/>
</dbReference>
<evidence type="ECO:0000256" key="1">
    <source>
        <dbReference type="ARBA" id="ARBA00022908"/>
    </source>
</evidence>
<accession>A0A5P9XUA5</accession>
<evidence type="ECO:0000313" key="5">
    <source>
        <dbReference type="Proteomes" id="UP000363590"/>
    </source>
</evidence>
<evidence type="ECO:0000256" key="2">
    <source>
        <dbReference type="ARBA" id="ARBA00023172"/>
    </source>
</evidence>
<dbReference type="InterPro" id="IPR013762">
    <property type="entry name" value="Integrase-like_cat_sf"/>
</dbReference>
<dbReference type="GO" id="GO:0003677">
    <property type="term" value="F:DNA binding"/>
    <property type="evidence" value="ECO:0007669"/>
    <property type="project" value="InterPro"/>
</dbReference>
<evidence type="ECO:0000259" key="3">
    <source>
        <dbReference type="PROSITE" id="PS51898"/>
    </source>
</evidence>
<dbReference type="InterPro" id="IPR050090">
    <property type="entry name" value="Tyrosine_recombinase_XerCD"/>
</dbReference>
<dbReference type="InterPro" id="IPR002104">
    <property type="entry name" value="Integrase_catalytic"/>
</dbReference>
<dbReference type="GO" id="GO:0006310">
    <property type="term" value="P:DNA recombination"/>
    <property type="evidence" value="ECO:0007669"/>
    <property type="project" value="UniProtKB-KW"/>
</dbReference>
<dbReference type="GO" id="GO:0015074">
    <property type="term" value="P:DNA integration"/>
    <property type="evidence" value="ECO:0007669"/>
    <property type="project" value="UniProtKB-KW"/>
</dbReference>
<name>A0A5P9XUA5_ACITH</name>
<evidence type="ECO:0000313" key="4">
    <source>
        <dbReference type="EMBL" id="QFX97677.1"/>
    </source>
</evidence>
<dbReference type="PANTHER" id="PTHR30349">
    <property type="entry name" value="PHAGE INTEGRASE-RELATED"/>
    <property type="match status" value="1"/>
</dbReference>
<keyword evidence="2" id="KW-0233">DNA recombination</keyword>
<organism evidence="4 5">
    <name type="scientific">Acidithiobacillus thiooxidans ATCC 19377</name>
    <dbReference type="NCBI Taxonomy" id="637390"/>
    <lineage>
        <taxon>Bacteria</taxon>
        <taxon>Pseudomonadati</taxon>
        <taxon>Pseudomonadota</taxon>
        <taxon>Acidithiobacillia</taxon>
        <taxon>Acidithiobacillales</taxon>
        <taxon>Acidithiobacillaceae</taxon>
        <taxon>Acidithiobacillus</taxon>
    </lineage>
</organism>
<dbReference type="RefSeq" id="WP_010639479.1">
    <property type="nucleotide sequence ID" value="NZ_AFOH01000058.1"/>
</dbReference>
<sequence length="331" mass="37335">MATIRSREDRDGITIGWQAQIKRKGFPLQVKTFRTKAEATQWATVTESEMIRGVFVSRSESERTTVNELMDRYAREVLPTQKGGRREVSRVKHLKEGLGKYSLAALTSSLIADYRDVRLQKVGPQSVKHELGILQRALKKGTHEWGIALPNGIPTFLVKKPNLPKGRERRLVDDEETRLLAACQSVNPELAAITRFAIETAMRQGEIMGMTWDMVDQKRGVVHLSETKNGSSRDVPLSSTAGQILGSLLHRSDGKVWNYTQDGMRASWRRALAQATISGLTFHDLRHEATSRLFEKGFNTVEVSAITGHKTLQMLKRYTHLKAEDLAKRMD</sequence>
<dbReference type="PROSITE" id="PS51898">
    <property type="entry name" value="TYR_RECOMBINASE"/>
    <property type="match status" value="1"/>
</dbReference>
<dbReference type="EMBL" id="CP045571">
    <property type="protein sequence ID" value="QFX97677.1"/>
    <property type="molecule type" value="Genomic_DNA"/>
</dbReference>